<keyword evidence="5" id="KW-0560">Oxidoreductase</keyword>
<evidence type="ECO:0000256" key="2">
    <source>
        <dbReference type="ARBA" id="ARBA00010790"/>
    </source>
</evidence>
<dbReference type="PANTHER" id="PTHR47470">
    <property type="entry name" value="CHOLESTEROL OXIDASE"/>
    <property type="match status" value="1"/>
</dbReference>
<sequence length="584" mass="63661">MADERGGPGARDGRAGLGRQGEHSGHGGYGGRAGLGGQGGRSGRDGRGERAGRSERDGRGEGAGDGGRDAGRGAEDGAPRRALILAGGGLKVAFQAGVLQVWLDEAGLRFDHADGASGGVFNLAMYCQGMTGRRIADNWRRLRPLRGVTPNWREWPKGPYAASLLTLDGYRRHVFPAWGLDWARIRATDRVATFNLYDFTAGEVEAVTADRMDEDRLVSAVALPMWFPPVVIDGRTYIDPVYVTDANIGEAIRRGCDELWIIWTVSRRRRWRGGFVAHYFQIIEAAANGQLREWLRRIEAGNAALRSGGRSEFGRPIEVKLLQAEVPLNYLVNLSGDRFRQAVELGVREARRWCAEQGLPLSVPAGEPPAEGPPADGTRLRFAERMTGTITFGGADGGGAARSAGGPAEELSVHLVIDTGGLDRFVVSPEHEAAVTGEVRCEALGGRLPVERGWFNLFVQEADPARLRMLYRLFFTDRAGHRLTLSGRKDVTEDSRLGLWADTTTLRLRILRGHVRADEEEGAEAVASGVIRIRLPDLVRQLASFRAQAPTAAGRLSALGRFGRFFAGRLWDVYAQDLLPWSPV</sequence>
<evidence type="ECO:0000256" key="7">
    <source>
        <dbReference type="PROSITE-ProRule" id="PRU01161"/>
    </source>
</evidence>
<feature type="compositionally biased region" description="Basic and acidic residues" evidence="8">
    <location>
        <begin position="1"/>
        <end position="25"/>
    </location>
</feature>
<name>A0ABP6ML12_9ACTN</name>
<reference evidence="11" key="1">
    <citation type="journal article" date="2019" name="Int. J. Syst. Evol. Microbiol.">
        <title>The Global Catalogue of Microorganisms (GCM) 10K type strain sequencing project: providing services to taxonomists for standard genome sequencing and annotation.</title>
        <authorList>
            <consortium name="The Broad Institute Genomics Platform"/>
            <consortium name="The Broad Institute Genome Sequencing Center for Infectious Disease"/>
            <person name="Wu L."/>
            <person name="Ma J."/>
        </authorList>
    </citation>
    <scope>NUCLEOTIDE SEQUENCE [LARGE SCALE GENOMIC DNA]</scope>
    <source>
        <strain evidence="11">JCM 9373</strain>
    </source>
</reference>
<evidence type="ECO:0000256" key="8">
    <source>
        <dbReference type="SAM" id="MobiDB-lite"/>
    </source>
</evidence>
<keyword evidence="7" id="KW-0378">Hydrolase</keyword>
<accession>A0ABP6ML12</accession>
<comment type="cofactor">
    <cofactor evidence="1">
        <name>FAD</name>
        <dbReference type="ChEBI" id="CHEBI:57692"/>
    </cofactor>
</comment>
<keyword evidence="4" id="KW-0274">FAD</keyword>
<dbReference type="SUPFAM" id="SSF52151">
    <property type="entry name" value="FabD/lysophospholipase-like"/>
    <property type="match status" value="1"/>
</dbReference>
<evidence type="ECO:0000313" key="10">
    <source>
        <dbReference type="EMBL" id="GAA3116886.1"/>
    </source>
</evidence>
<dbReference type="Pfam" id="PF01734">
    <property type="entry name" value="Patatin"/>
    <property type="match status" value="1"/>
</dbReference>
<feature type="active site" description="Nucleophile" evidence="7">
    <location>
        <position position="117"/>
    </location>
</feature>
<dbReference type="PROSITE" id="PS51635">
    <property type="entry name" value="PNPLA"/>
    <property type="match status" value="1"/>
</dbReference>
<keyword evidence="11" id="KW-1185">Reference proteome</keyword>
<evidence type="ECO:0000313" key="11">
    <source>
        <dbReference type="Proteomes" id="UP001500320"/>
    </source>
</evidence>
<feature type="short sequence motif" description="GXSXG" evidence="7">
    <location>
        <begin position="115"/>
        <end position="119"/>
    </location>
</feature>
<proteinExistence type="inferred from homology"/>
<dbReference type="PANTHER" id="PTHR47470:SF1">
    <property type="entry name" value="FAD-DEPENDENT OXIDOREDUCTASE 2 FAD BINDING DOMAIN-CONTAINING PROTEIN"/>
    <property type="match status" value="1"/>
</dbReference>
<organism evidence="10 11">
    <name type="scientific">Planomonospora alba</name>
    <dbReference type="NCBI Taxonomy" id="161354"/>
    <lineage>
        <taxon>Bacteria</taxon>
        <taxon>Bacillati</taxon>
        <taxon>Actinomycetota</taxon>
        <taxon>Actinomycetes</taxon>
        <taxon>Streptosporangiales</taxon>
        <taxon>Streptosporangiaceae</taxon>
        <taxon>Planomonospora</taxon>
    </lineage>
</organism>
<evidence type="ECO:0000256" key="6">
    <source>
        <dbReference type="ARBA" id="ARBA00023098"/>
    </source>
</evidence>
<dbReference type="Proteomes" id="UP001500320">
    <property type="component" value="Unassembled WGS sequence"/>
</dbReference>
<dbReference type="InterPro" id="IPR016035">
    <property type="entry name" value="Acyl_Trfase/lysoPLipase"/>
</dbReference>
<comment type="caution">
    <text evidence="7">Lacks conserved residue(s) required for the propagation of feature annotation.</text>
</comment>
<evidence type="ECO:0000256" key="4">
    <source>
        <dbReference type="ARBA" id="ARBA00022827"/>
    </source>
</evidence>
<comment type="caution">
    <text evidence="10">The sequence shown here is derived from an EMBL/GenBank/DDBJ whole genome shotgun (WGS) entry which is preliminary data.</text>
</comment>
<keyword evidence="3" id="KW-0285">Flavoprotein</keyword>
<comment type="similarity">
    <text evidence="2">Belongs to the GMC oxidoreductase family.</text>
</comment>
<dbReference type="Gene3D" id="3.40.1090.10">
    <property type="entry name" value="Cytosolic phospholipase A2 catalytic domain"/>
    <property type="match status" value="1"/>
</dbReference>
<feature type="region of interest" description="Disordered" evidence="8">
    <location>
        <begin position="1"/>
        <end position="75"/>
    </location>
</feature>
<protein>
    <recommendedName>
        <fullName evidence="9">PNPLA domain-containing protein</fullName>
    </recommendedName>
</protein>
<feature type="domain" description="PNPLA" evidence="9">
    <location>
        <begin position="83"/>
        <end position="252"/>
    </location>
</feature>
<gene>
    <name evidence="10" type="ORF">GCM10010466_04870</name>
</gene>
<dbReference type="InterPro" id="IPR052542">
    <property type="entry name" value="Cholesterol_Oxidase"/>
</dbReference>
<keyword evidence="7" id="KW-0442">Lipid degradation</keyword>
<keyword evidence="6 7" id="KW-0443">Lipid metabolism</keyword>
<dbReference type="EMBL" id="BAAAUT010000003">
    <property type="protein sequence ID" value="GAA3116886.1"/>
    <property type="molecule type" value="Genomic_DNA"/>
</dbReference>
<dbReference type="InterPro" id="IPR002641">
    <property type="entry name" value="PNPLA_dom"/>
</dbReference>
<feature type="active site" description="Proton acceptor" evidence="7">
    <location>
        <position position="239"/>
    </location>
</feature>
<evidence type="ECO:0000256" key="5">
    <source>
        <dbReference type="ARBA" id="ARBA00023002"/>
    </source>
</evidence>
<evidence type="ECO:0000256" key="1">
    <source>
        <dbReference type="ARBA" id="ARBA00001974"/>
    </source>
</evidence>
<feature type="compositionally biased region" description="Gly residues" evidence="8">
    <location>
        <begin position="26"/>
        <end position="41"/>
    </location>
</feature>
<evidence type="ECO:0000256" key="3">
    <source>
        <dbReference type="ARBA" id="ARBA00022630"/>
    </source>
</evidence>
<feature type="compositionally biased region" description="Basic and acidic residues" evidence="8">
    <location>
        <begin position="42"/>
        <end position="75"/>
    </location>
</feature>
<evidence type="ECO:0000259" key="9">
    <source>
        <dbReference type="PROSITE" id="PS51635"/>
    </source>
</evidence>
<dbReference type="RefSeq" id="WP_344855386.1">
    <property type="nucleotide sequence ID" value="NZ_BAAAUT010000003.1"/>
</dbReference>